<accession>A0A165BWW7</accession>
<dbReference type="AlphaFoldDB" id="A0A165BWW7"/>
<keyword evidence="3" id="KW-1185">Reference proteome</keyword>
<proteinExistence type="predicted"/>
<name>A0A165BWW7_9APHY</name>
<reference evidence="2 3" key="1">
    <citation type="journal article" date="2016" name="Mol. Biol. Evol.">
        <title>Comparative Genomics of Early-Diverging Mushroom-Forming Fungi Provides Insights into the Origins of Lignocellulose Decay Capabilities.</title>
        <authorList>
            <person name="Nagy L.G."/>
            <person name="Riley R."/>
            <person name="Tritt A."/>
            <person name="Adam C."/>
            <person name="Daum C."/>
            <person name="Floudas D."/>
            <person name="Sun H."/>
            <person name="Yadav J.S."/>
            <person name="Pangilinan J."/>
            <person name="Larsson K.H."/>
            <person name="Matsuura K."/>
            <person name="Barry K."/>
            <person name="Labutti K."/>
            <person name="Kuo R."/>
            <person name="Ohm R.A."/>
            <person name="Bhattacharya S.S."/>
            <person name="Shirouzu T."/>
            <person name="Yoshinaga Y."/>
            <person name="Martin F.M."/>
            <person name="Grigoriev I.V."/>
            <person name="Hibbett D.S."/>
        </authorList>
    </citation>
    <scope>NUCLEOTIDE SEQUENCE [LARGE SCALE GENOMIC DNA]</scope>
    <source>
        <strain evidence="2 3">93-53</strain>
    </source>
</reference>
<dbReference type="RefSeq" id="XP_040759540.1">
    <property type="nucleotide sequence ID" value="XM_040909918.1"/>
</dbReference>
<organism evidence="2 3">
    <name type="scientific">Laetiporus sulphureus 93-53</name>
    <dbReference type="NCBI Taxonomy" id="1314785"/>
    <lineage>
        <taxon>Eukaryota</taxon>
        <taxon>Fungi</taxon>
        <taxon>Dikarya</taxon>
        <taxon>Basidiomycota</taxon>
        <taxon>Agaricomycotina</taxon>
        <taxon>Agaricomycetes</taxon>
        <taxon>Polyporales</taxon>
        <taxon>Laetiporus</taxon>
    </lineage>
</organism>
<dbReference type="GeneID" id="63826947"/>
<dbReference type="InParanoid" id="A0A165BWW7"/>
<dbReference type="Proteomes" id="UP000076871">
    <property type="component" value="Unassembled WGS sequence"/>
</dbReference>
<dbReference type="EMBL" id="KV427659">
    <property type="protein sequence ID" value="KZT01800.1"/>
    <property type="molecule type" value="Genomic_DNA"/>
</dbReference>
<gene>
    <name evidence="2" type="ORF">LAESUDRAFT_730883</name>
</gene>
<feature type="compositionally biased region" description="Basic and acidic residues" evidence="1">
    <location>
        <begin position="23"/>
        <end position="32"/>
    </location>
</feature>
<feature type="region of interest" description="Disordered" evidence="1">
    <location>
        <begin position="1"/>
        <end position="39"/>
    </location>
</feature>
<protein>
    <submittedName>
        <fullName evidence="2">Uncharacterized protein</fullName>
    </submittedName>
</protein>
<evidence type="ECO:0000256" key="1">
    <source>
        <dbReference type="SAM" id="MobiDB-lite"/>
    </source>
</evidence>
<evidence type="ECO:0000313" key="3">
    <source>
        <dbReference type="Proteomes" id="UP000076871"/>
    </source>
</evidence>
<evidence type="ECO:0000313" key="2">
    <source>
        <dbReference type="EMBL" id="KZT01800.1"/>
    </source>
</evidence>
<sequence>MNFAADSTFDHSGGSRIDNPFGKPEKPAEGEHSSSIGYPQDYAEEKRYCLNVRGMIVRLTL</sequence>